<protein>
    <recommendedName>
        <fullName evidence="2">Large polyvalent protein associated domain-containing protein</fullName>
    </recommendedName>
</protein>
<feature type="compositionally biased region" description="Basic and acidic residues" evidence="1">
    <location>
        <begin position="1063"/>
        <end position="1073"/>
    </location>
</feature>
<dbReference type="Proteomes" id="UP000190774">
    <property type="component" value="Unassembled WGS sequence"/>
</dbReference>
<feature type="region of interest" description="Disordered" evidence="1">
    <location>
        <begin position="1329"/>
        <end position="1372"/>
    </location>
</feature>
<keyword evidence="4" id="KW-1185">Reference proteome</keyword>
<evidence type="ECO:0000313" key="3">
    <source>
        <dbReference type="EMBL" id="SKB08724.1"/>
    </source>
</evidence>
<feature type="domain" description="Large polyvalent protein associated" evidence="2">
    <location>
        <begin position="865"/>
        <end position="1056"/>
    </location>
</feature>
<dbReference type="Pfam" id="PF18853">
    <property type="entry name" value="LPD37"/>
    <property type="match status" value="1"/>
</dbReference>
<feature type="compositionally biased region" description="Low complexity" evidence="1">
    <location>
        <begin position="1462"/>
        <end position="1471"/>
    </location>
</feature>
<feature type="region of interest" description="Disordered" evidence="1">
    <location>
        <begin position="1061"/>
        <end position="1083"/>
    </location>
</feature>
<evidence type="ECO:0000313" key="4">
    <source>
        <dbReference type="Proteomes" id="UP000190774"/>
    </source>
</evidence>
<feature type="compositionally biased region" description="Low complexity" evidence="1">
    <location>
        <begin position="1401"/>
        <end position="1413"/>
    </location>
</feature>
<name>A0A1T4Z3Z3_9BACT</name>
<accession>A0A1T4Z3Z3</accession>
<feature type="compositionally biased region" description="Polar residues" evidence="1">
    <location>
        <begin position="1339"/>
        <end position="1356"/>
    </location>
</feature>
<evidence type="ECO:0000259" key="2">
    <source>
        <dbReference type="Pfam" id="PF18853"/>
    </source>
</evidence>
<dbReference type="EMBL" id="FUYE01000029">
    <property type="protein sequence ID" value="SKB08724.1"/>
    <property type="molecule type" value="Genomic_DNA"/>
</dbReference>
<organism evidence="3 4">
    <name type="scientific">Prosthecobacter debontii</name>
    <dbReference type="NCBI Taxonomy" id="48467"/>
    <lineage>
        <taxon>Bacteria</taxon>
        <taxon>Pseudomonadati</taxon>
        <taxon>Verrucomicrobiota</taxon>
        <taxon>Verrucomicrobiia</taxon>
        <taxon>Verrucomicrobiales</taxon>
        <taxon>Verrucomicrobiaceae</taxon>
        <taxon>Prosthecobacter</taxon>
    </lineage>
</organism>
<sequence>MPYLEPDALAITRAFDRLPEEAKRLASAWMQGYEDQQKALGQPLFPQTELQQRQHLRAVLADPQKLDETNGLFSLMTDPARADAARKKEAGVLFLASRYGEPMEEIRLQRDRYALDYSNQKWGISKMMDPTAFYDAAKAEVEQEIQKEGFYQEATSAAVQAAMAGRPMLDALSEWQGLAQGPQQRDKLEMTPAFMAQYRQTAEQMRPHHELVQQTLEATQRRMQGQSQTSDAAFLEEVGDLLLDLPEPELRLVMQSMKLGAEQRGLIVRAQKGAGYGRGAQQMLRGLFMMPFEGLSESREGELFWQQLGESVFRFGKAALVDRERIETQIENVPEAGVVKFNGQAIRTVEDARKYVDEQITHAMTTEASMAMTDHPETVLMMQMLMDKRNDVTLDAEATRLIQEAKAREMKSLRLEFELDHLGEIADPVPNVYASTLGTSGTALVLTAATRGLAIPAMTVAYKNTVFAELSLKYPQMSLRDRSQIAWLSGGIKALGDRVGVNAFTKLPALKNLLTKPLTGQLIARSLGRAGLTYGVENGVEAGQDLTTPLLMQALKSDVPGFDWEAELKNFYQSRLDVAVGMIPLTLLGIGAASVRDMQGMQEMLSQNDFLGSTGTIEADRMIIIDRAQKGDLEGAQAALQEAWQRRDPAVAAEYQDRLARQEAHGQQALAEATRLGLMPRVLAQEGGYTVQNSAGAQARFKTLGEAYQAAWESMTETQREIVTGMLEAPGSSAPQVTTTTTFENVPAGSTLNYDAEGNLIGFTPPGQKADARTNTDSERLVFSQPNNDEVSQEGSADSEVVSVHRSIAESQEAFQLGKSKPDTQGYAKENDWRDSLEDLAKAYSVVESPLNVGEDYPSHPDGYAFNLHTKKGSAFVVIDPAMGTVHINSAGLDSNQEKFGGGSQVYQMVQTFAKNNGLTFKPDHTVSPIAQKRRISQMASSALRHGSTAHLDGLATYTDGETGEIKTEVPGWKPGDNDHNLALLLKMEHAYVMQEAQARGIDLGHLTHDPATHNIIDGHTGTSITEGTLRSLVDRFKSADSGVGETTLLRALVTGSALQRGQSDRGVHHLQKDAGGMPRRTEAGRLGGELVSVARGLYYSRAPEGAGGLPPRRVGDTVSARPGGLATVLTETTRHLNEQQPGLLNERTHLFTTAEALLDSDYARQHPFTPEEIAGIRRAEGFYDRDTGHSFVIAENTALRPGETVVQALSRVLLHERVAHDGLNILLGRKDSPQARRWAALTAKIPETELTAIAQEEGYKHLAGNREALAFEWFARRTEKNPALLKKDSLARQMWDTFRQIVANAMTRLGIPVQEAFETQVADFQRQARKAALRGPGTTAQRAPSNGPTGLQFSQRGDADPGSGLTIDKTHPGLQFDLSQAEAQNQLTFHALRALTASTSSQSSSELLLRTRGTNAPDSRSFDAERPQSARGAVETFSRESAENRGLGGRRGRETGRRSEAGSGRAESGAETLHELRILAEWARRGGGSLFDRSRLSRLREEGGEHTVHDSQENPQRLFKVTHPGTAGLSLQAVPGREGPMVMQEKGRLEDYLKRLILTNIVFKDDLRFEGVIPGALPSIVISQPVLNGPHPLPRDINAFLGQLGFERVDTRMWYRSSDGLALGDTSPNNFVILDDGRGIVPIDISIRFATPEMTEAWGYPPPPASTLRDWLETLLRGSR</sequence>
<proteinExistence type="predicted"/>
<feature type="region of interest" description="Disordered" evidence="1">
    <location>
        <begin position="1401"/>
        <end position="1471"/>
    </location>
</feature>
<dbReference type="STRING" id="48467.SAMN02745166_05008"/>
<dbReference type="RefSeq" id="WP_078816117.1">
    <property type="nucleotide sequence ID" value="NZ_FUYE01000029.1"/>
</dbReference>
<dbReference type="OrthoDB" id="9784823at2"/>
<feature type="compositionally biased region" description="Basic and acidic residues" evidence="1">
    <location>
        <begin position="1452"/>
        <end position="1461"/>
    </location>
</feature>
<dbReference type="InterPro" id="IPR041196">
    <property type="entry name" value="LPD37"/>
</dbReference>
<gene>
    <name evidence="3" type="ORF">SAMN02745166_05008</name>
</gene>
<evidence type="ECO:0000256" key="1">
    <source>
        <dbReference type="SAM" id="MobiDB-lite"/>
    </source>
</evidence>
<reference evidence="4" key="1">
    <citation type="submission" date="2017-02" db="EMBL/GenBank/DDBJ databases">
        <authorList>
            <person name="Varghese N."/>
            <person name="Submissions S."/>
        </authorList>
    </citation>
    <scope>NUCLEOTIDE SEQUENCE [LARGE SCALE GENOMIC DNA]</scope>
    <source>
        <strain evidence="4">ATCC 700200</strain>
    </source>
</reference>